<dbReference type="PANTHER" id="PTHR43201">
    <property type="entry name" value="ACYL-COA SYNTHETASE"/>
    <property type="match status" value="1"/>
</dbReference>
<dbReference type="InterPro" id="IPR042099">
    <property type="entry name" value="ANL_N_sf"/>
</dbReference>
<feature type="domain" description="AMP-dependent synthetase/ligase" evidence="3">
    <location>
        <begin position="9"/>
        <end position="363"/>
    </location>
</feature>
<keyword evidence="6" id="KW-1185">Reference proteome</keyword>
<gene>
    <name evidence="5" type="ORF">GCM10017083_04520</name>
</gene>
<proteinExistence type="inferred from homology"/>
<dbReference type="InterPro" id="IPR000873">
    <property type="entry name" value="AMP-dep_synth/lig_dom"/>
</dbReference>
<comment type="similarity">
    <text evidence="1">Belongs to the ATP-dependent AMP-binding enzyme family.</text>
</comment>
<dbReference type="InterPro" id="IPR025110">
    <property type="entry name" value="AMP-bd_C"/>
</dbReference>
<reference evidence="5" key="1">
    <citation type="journal article" date="2014" name="Int. J. Syst. Evol. Microbiol.">
        <title>Complete genome sequence of Corynebacterium casei LMG S-19264T (=DSM 44701T), isolated from a smear-ripened cheese.</title>
        <authorList>
            <consortium name="US DOE Joint Genome Institute (JGI-PGF)"/>
            <person name="Walter F."/>
            <person name="Albersmeier A."/>
            <person name="Kalinowski J."/>
            <person name="Ruckert C."/>
        </authorList>
    </citation>
    <scope>NUCLEOTIDE SEQUENCE</scope>
    <source>
        <strain evidence="5">KCTC 42651</strain>
    </source>
</reference>
<dbReference type="EMBL" id="BMZS01000001">
    <property type="protein sequence ID" value="GHD40850.1"/>
    <property type="molecule type" value="Genomic_DNA"/>
</dbReference>
<sequence length="516" mass="56050">MSTIAADFVSGDRRIAGAEVAERARRIAGGLQALGVGPGDCVAILMRNDPAFLEATYGTMLLGAYAVPVNWHFKPEEIAYVLRDCGAKAVFAHDDLLATLGDAVLGDAVPPGPAVVAVPSPPEVRAAYGLPDTAPAVPGAVAIEDWLAGCTPYDGPPVPAPQSMIYTSGTTGYPKGVRRKAPTPYEAAATGKLRALVYGLRPGMRMILPGPLYHSAPNSYGVNGGRIGELVVMMPRFEPEAFLKLVEEHRIDTAFMVPTMLIRLLKLPEEVRRRYDVSSIRHVCHAAAPCPADVKTAMIEWWGPVINEFYGGTETGPVTYCTSAEAIARPGTVGRASPGCELRFLDDDDREVPEGEPGEIYSRIDGYPDFTYQNDPDKRRSVERDGFVTCGDIGWRAPDGYVYLCDRKRDMVISGGVNIYPAEIEAVLHGLPGVHDCAVFGVPDPEFGEALMAVVEPQPGITLDPDDLRRAMLPHLAGYKVPKRIEIRTGLPREDSGKIFKRRLRDPYWQEAGRRI</sequence>
<dbReference type="SUPFAM" id="SSF56801">
    <property type="entry name" value="Acetyl-CoA synthetase-like"/>
    <property type="match status" value="1"/>
</dbReference>
<protein>
    <submittedName>
        <fullName evidence="5">Acyl-CoA synthetase</fullName>
    </submittedName>
</protein>
<organism evidence="5 6">
    <name type="scientific">Thalassobaculum fulvum</name>
    <dbReference type="NCBI Taxonomy" id="1633335"/>
    <lineage>
        <taxon>Bacteria</taxon>
        <taxon>Pseudomonadati</taxon>
        <taxon>Pseudomonadota</taxon>
        <taxon>Alphaproteobacteria</taxon>
        <taxon>Rhodospirillales</taxon>
        <taxon>Thalassobaculaceae</taxon>
        <taxon>Thalassobaculum</taxon>
    </lineage>
</organism>
<dbReference type="Pfam" id="PF00501">
    <property type="entry name" value="AMP-binding"/>
    <property type="match status" value="1"/>
</dbReference>
<dbReference type="Pfam" id="PF13193">
    <property type="entry name" value="AMP-binding_C"/>
    <property type="match status" value="1"/>
</dbReference>
<dbReference type="PROSITE" id="PS00455">
    <property type="entry name" value="AMP_BINDING"/>
    <property type="match status" value="1"/>
</dbReference>
<evidence type="ECO:0000259" key="3">
    <source>
        <dbReference type="Pfam" id="PF00501"/>
    </source>
</evidence>
<dbReference type="NCBIfam" id="NF009071">
    <property type="entry name" value="PRK12406.1"/>
    <property type="match status" value="1"/>
</dbReference>
<evidence type="ECO:0000256" key="1">
    <source>
        <dbReference type="ARBA" id="ARBA00006432"/>
    </source>
</evidence>
<dbReference type="GO" id="GO:0006631">
    <property type="term" value="P:fatty acid metabolic process"/>
    <property type="evidence" value="ECO:0007669"/>
    <property type="project" value="TreeGrafter"/>
</dbReference>
<reference evidence="5" key="2">
    <citation type="submission" date="2020-09" db="EMBL/GenBank/DDBJ databases">
        <authorList>
            <person name="Sun Q."/>
            <person name="Kim S."/>
        </authorList>
    </citation>
    <scope>NUCLEOTIDE SEQUENCE</scope>
    <source>
        <strain evidence="5">KCTC 42651</strain>
    </source>
</reference>
<evidence type="ECO:0000313" key="6">
    <source>
        <dbReference type="Proteomes" id="UP000630353"/>
    </source>
</evidence>
<keyword evidence="2" id="KW-0436">Ligase</keyword>
<dbReference type="GO" id="GO:0031956">
    <property type="term" value="F:medium-chain fatty acid-CoA ligase activity"/>
    <property type="evidence" value="ECO:0007669"/>
    <property type="project" value="TreeGrafter"/>
</dbReference>
<comment type="caution">
    <text evidence="5">The sequence shown here is derived from an EMBL/GenBank/DDBJ whole genome shotgun (WGS) entry which is preliminary data.</text>
</comment>
<feature type="domain" description="AMP-binding enzyme C-terminal" evidence="4">
    <location>
        <begin position="423"/>
        <end position="498"/>
    </location>
</feature>
<evidence type="ECO:0000259" key="4">
    <source>
        <dbReference type="Pfam" id="PF13193"/>
    </source>
</evidence>
<dbReference type="PANTHER" id="PTHR43201:SF5">
    <property type="entry name" value="MEDIUM-CHAIN ACYL-COA LIGASE ACSF2, MITOCHONDRIAL"/>
    <property type="match status" value="1"/>
</dbReference>
<dbReference type="InterPro" id="IPR020845">
    <property type="entry name" value="AMP-binding_CS"/>
</dbReference>
<dbReference type="Gene3D" id="3.30.300.30">
    <property type="match status" value="1"/>
</dbReference>
<evidence type="ECO:0000256" key="2">
    <source>
        <dbReference type="ARBA" id="ARBA00022598"/>
    </source>
</evidence>
<evidence type="ECO:0000313" key="5">
    <source>
        <dbReference type="EMBL" id="GHD40850.1"/>
    </source>
</evidence>
<dbReference type="AlphaFoldDB" id="A0A919CMK3"/>
<dbReference type="Proteomes" id="UP000630353">
    <property type="component" value="Unassembled WGS sequence"/>
</dbReference>
<dbReference type="Gene3D" id="3.40.50.12780">
    <property type="entry name" value="N-terminal domain of ligase-like"/>
    <property type="match status" value="1"/>
</dbReference>
<dbReference type="RefSeq" id="WP_189987273.1">
    <property type="nucleotide sequence ID" value="NZ_BMZS01000001.1"/>
</dbReference>
<dbReference type="InterPro" id="IPR045851">
    <property type="entry name" value="AMP-bd_C_sf"/>
</dbReference>
<accession>A0A919CMK3</accession>
<name>A0A919CMK3_9PROT</name>